<dbReference type="SUPFAM" id="SSF52047">
    <property type="entry name" value="RNI-like"/>
    <property type="match status" value="1"/>
</dbReference>
<evidence type="ECO:0000313" key="2">
    <source>
        <dbReference type="Proteomes" id="UP000027222"/>
    </source>
</evidence>
<gene>
    <name evidence="1" type="ORF">GALMADRAFT_256731</name>
</gene>
<dbReference type="STRING" id="685588.A0A067SEU6"/>
<sequence length="509" mass="57536">MALQNSYILDEIFSYLKPDKSAADPYEIKKQLGWAALTCRAFVEPAGDAQWSLLTSPRPLFRCFQQLILVGKTYDIRDTISEQDLATFSRLAGKVKIIVYRPHLEQQPLSGHAFLRVANLRRSLDPIFPSLREFHLTLSKWTNHELMYIASPTLTRVMIEGISEGYTSTVASFLLELHYRANSLAFLGLEGTATKIPSYDISQLRSLVSLSITGMVGAITTQSLADLSTLCALETIELDVDKLHARPPSSGPLWTCGSVGTLKYLTVRGKPQGIMAFMTGLSGVSLTSLDITVNAEDSKANHKIFAHSLQLVGLESLHHLRIEDLAGILLRLRISEYVYSPGPSEDFVNFFGSFPNLQSLHYDCPRFALSESEFDSIIYRPRWPRLEIFSMPLFPSSVSPQLHQIRKFVQRRPNIRFLQIPIRLEAGNIPATTSLSTTPSFCLETLGITSWQEINDETVIRLAEYLDHLFPNLKDMIYSQEFPGAKWLQVFRSMQLCQRIREKAQRQML</sequence>
<dbReference type="OrthoDB" id="2631350at2759"/>
<organism evidence="1 2">
    <name type="scientific">Galerina marginata (strain CBS 339.88)</name>
    <dbReference type="NCBI Taxonomy" id="685588"/>
    <lineage>
        <taxon>Eukaryota</taxon>
        <taxon>Fungi</taxon>
        <taxon>Dikarya</taxon>
        <taxon>Basidiomycota</taxon>
        <taxon>Agaricomycotina</taxon>
        <taxon>Agaricomycetes</taxon>
        <taxon>Agaricomycetidae</taxon>
        <taxon>Agaricales</taxon>
        <taxon>Agaricineae</taxon>
        <taxon>Strophariaceae</taxon>
        <taxon>Galerina</taxon>
    </lineage>
</organism>
<evidence type="ECO:0008006" key="3">
    <source>
        <dbReference type="Google" id="ProtNLM"/>
    </source>
</evidence>
<reference evidence="2" key="1">
    <citation type="journal article" date="2014" name="Proc. Natl. Acad. Sci. U.S.A.">
        <title>Extensive sampling of basidiomycete genomes demonstrates inadequacy of the white-rot/brown-rot paradigm for wood decay fungi.</title>
        <authorList>
            <person name="Riley R."/>
            <person name="Salamov A.A."/>
            <person name="Brown D.W."/>
            <person name="Nagy L.G."/>
            <person name="Floudas D."/>
            <person name="Held B.W."/>
            <person name="Levasseur A."/>
            <person name="Lombard V."/>
            <person name="Morin E."/>
            <person name="Otillar R."/>
            <person name="Lindquist E.A."/>
            <person name="Sun H."/>
            <person name="LaButti K.M."/>
            <person name="Schmutz J."/>
            <person name="Jabbour D."/>
            <person name="Luo H."/>
            <person name="Baker S.E."/>
            <person name="Pisabarro A.G."/>
            <person name="Walton J.D."/>
            <person name="Blanchette R.A."/>
            <person name="Henrissat B."/>
            <person name="Martin F."/>
            <person name="Cullen D."/>
            <person name="Hibbett D.S."/>
            <person name="Grigoriev I.V."/>
        </authorList>
    </citation>
    <scope>NUCLEOTIDE SEQUENCE [LARGE SCALE GENOMIC DNA]</scope>
    <source>
        <strain evidence="2">CBS 339.88</strain>
    </source>
</reference>
<dbReference type="Proteomes" id="UP000027222">
    <property type="component" value="Unassembled WGS sequence"/>
</dbReference>
<dbReference type="Gene3D" id="3.80.10.10">
    <property type="entry name" value="Ribonuclease Inhibitor"/>
    <property type="match status" value="1"/>
</dbReference>
<dbReference type="EMBL" id="KL142407">
    <property type="protein sequence ID" value="KDR68507.1"/>
    <property type="molecule type" value="Genomic_DNA"/>
</dbReference>
<dbReference type="HOGENOM" id="CLU_021164_3_1_1"/>
<dbReference type="AlphaFoldDB" id="A0A067SEU6"/>
<name>A0A067SEU6_GALM3</name>
<keyword evidence="2" id="KW-1185">Reference proteome</keyword>
<protein>
    <recommendedName>
        <fullName evidence="3">F-box domain-containing protein</fullName>
    </recommendedName>
</protein>
<proteinExistence type="predicted"/>
<dbReference type="InterPro" id="IPR032675">
    <property type="entry name" value="LRR_dom_sf"/>
</dbReference>
<accession>A0A067SEU6</accession>
<evidence type="ECO:0000313" key="1">
    <source>
        <dbReference type="EMBL" id="KDR68507.1"/>
    </source>
</evidence>